<gene>
    <name evidence="2" type="ORF">NZH93_48300</name>
</gene>
<evidence type="ECO:0000256" key="1">
    <source>
        <dbReference type="SAM" id="MobiDB-lite"/>
    </source>
</evidence>
<feature type="region of interest" description="Disordered" evidence="1">
    <location>
        <begin position="156"/>
        <end position="220"/>
    </location>
</feature>
<protein>
    <submittedName>
        <fullName evidence="2">Uncharacterized protein</fullName>
    </submittedName>
</protein>
<dbReference type="RefSeq" id="WP_259630126.1">
    <property type="nucleotide sequence ID" value="NZ_JANYMP010000051.1"/>
</dbReference>
<dbReference type="AlphaFoldDB" id="A0A9X3ALM2"/>
<dbReference type="Proteomes" id="UP001141259">
    <property type="component" value="Unassembled WGS sequence"/>
</dbReference>
<reference evidence="2" key="1">
    <citation type="submission" date="2022-08" db="EMBL/GenBank/DDBJ databases">
        <authorList>
            <person name="Tistechok S."/>
            <person name="Samborskyy M."/>
            <person name="Roman I."/>
        </authorList>
    </citation>
    <scope>NUCLEOTIDE SEQUENCE</scope>
    <source>
        <strain evidence="2">DSM 103496</strain>
    </source>
</reference>
<sequence>MARDHARLIITIWNDPDWRALSGDAQRLYMLLLSQEDLSYCGLVPMRLRRWASMCSTTSVDTITTALAELHDSRFALADHDTEEVLVRSLVRNDGIWKQPNTLAAAIRESFAISSPILRAAVAAELHRLPARCGAAPGLAAAALVDGVGTMPSEVKAACAPSRRRDTGTASTASVEPDSAPDTQSRPTPAPLVVETLGKGSGTPSRIPSEIPSALGQGEGGRGKGFVVPVSLSETQVQGVAPAHEGVRTREDAARLVAELVPNLPRTVVSRLVGQVSGLLGEGIAAEHVVTGLRTWAGKRLGVGLLPELVAEAMRAPVIAQAAGRSRSDDAVAAAMELVRRMAIEDGEIGEHDPAPQHLAAVLGVASGRGDVPKGGSGSFVGAPALAGVA</sequence>
<evidence type="ECO:0000313" key="2">
    <source>
        <dbReference type="EMBL" id="MCS7484680.1"/>
    </source>
</evidence>
<dbReference type="EMBL" id="JANYMP010000051">
    <property type="protein sequence ID" value="MCS7484680.1"/>
    <property type="molecule type" value="Genomic_DNA"/>
</dbReference>
<proteinExistence type="predicted"/>
<keyword evidence="3" id="KW-1185">Reference proteome</keyword>
<comment type="caution">
    <text evidence="2">The sequence shown here is derived from an EMBL/GenBank/DDBJ whole genome shotgun (WGS) entry which is preliminary data.</text>
</comment>
<accession>A0A9X3ALM2</accession>
<name>A0A9X3ALM2_9PSEU</name>
<organism evidence="2 3">
    <name type="scientific">Umezawaea endophytica</name>
    <dbReference type="NCBI Taxonomy" id="1654476"/>
    <lineage>
        <taxon>Bacteria</taxon>
        <taxon>Bacillati</taxon>
        <taxon>Actinomycetota</taxon>
        <taxon>Actinomycetes</taxon>
        <taxon>Pseudonocardiales</taxon>
        <taxon>Pseudonocardiaceae</taxon>
        <taxon>Umezawaea</taxon>
    </lineage>
</organism>
<evidence type="ECO:0000313" key="3">
    <source>
        <dbReference type="Proteomes" id="UP001141259"/>
    </source>
</evidence>